<dbReference type="Proteomes" id="UP000321393">
    <property type="component" value="Unassembled WGS sequence"/>
</dbReference>
<gene>
    <name evidence="2" type="ORF">E6C27_scaffold428G00830</name>
</gene>
<dbReference type="Pfam" id="PF07727">
    <property type="entry name" value="RVT_2"/>
    <property type="match status" value="1"/>
</dbReference>
<evidence type="ECO:0000313" key="2">
    <source>
        <dbReference type="EMBL" id="KAA0053414.1"/>
    </source>
</evidence>
<feature type="domain" description="Reverse transcriptase Ty1/copia-type" evidence="1">
    <location>
        <begin position="110"/>
        <end position="219"/>
    </location>
</feature>
<sequence length="362" mass="41278">MLESFLQFRSNVVMNKIANTITTLLNELQTFESLMKIKGQKGEANVTTSTRKFHRGSTFVTKSMPSSSDTKKWKKEKGGLGNKVNLAAAKTSKKAKATSKELEVVTSMILKVQTFKARLVAKGYTQVEGVDYKETFSSFVMLKSIRILLSITAYYDYEIWKMDVKTAFLNDNLEEIIYMQQLEGFITQGQEQKVCKLNRSIYGLKQGFTALIFKLIEILGNLLQVQCSLLTKELAWRSIKQGCITNSTMEVEYVATCEVTKEVVWLRKILTNLEVIPNKSMPITLYCDNNVVNSKDPRSHKRGKHIKRKYHLIREIVHRGDMIVTEIASPHNVADPFTKLLMAKMFEGHLESLGLRDMSHLI</sequence>
<dbReference type="AlphaFoldDB" id="A0A5A7UDW1"/>
<organism evidence="2 3">
    <name type="scientific">Cucumis melo var. makuwa</name>
    <name type="common">Oriental melon</name>
    <dbReference type="NCBI Taxonomy" id="1194695"/>
    <lineage>
        <taxon>Eukaryota</taxon>
        <taxon>Viridiplantae</taxon>
        <taxon>Streptophyta</taxon>
        <taxon>Embryophyta</taxon>
        <taxon>Tracheophyta</taxon>
        <taxon>Spermatophyta</taxon>
        <taxon>Magnoliopsida</taxon>
        <taxon>eudicotyledons</taxon>
        <taxon>Gunneridae</taxon>
        <taxon>Pentapetalae</taxon>
        <taxon>rosids</taxon>
        <taxon>fabids</taxon>
        <taxon>Cucurbitales</taxon>
        <taxon>Cucurbitaceae</taxon>
        <taxon>Benincaseae</taxon>
        <taxon>Cucumis</taxon>
    </lineage>
</organism>
<dbReference type="OrthoDB" id="679404at2759"/>
<accession>A0A5A7UDW1</accession>
<protein>
    <submittedName>
        <fullName evidence="2">Retrovirus-related pol polyprotein from transposon tnt 1-94</fullName>
    </submittedName>
</protein>
<dbReference type="EMBL" id="SSTE01009449">
    <property type="protein sequence ID" value="KAA0053414.1"/>
    <property type="molecule type" value="Genomic_DNA"/>
</dbReference>
<evidence type="ECO:0000259" key="1">
    <source>
        <dbReference type="Pfam" id="PF07727"/>
    </source>
</evidence>
<evidence type="ECO:0000313" key="3">
    <source>
        <dbReference type="Proteomes" id="UP000321393"/>
    </source>
</evidence>
<dbReference type="InterPro" id="IPR013103">
    <property type="entry name" value="RVT_2"/>
</dbReference>
<dbReference type="PANTHER" id="PTHR11439:SF479">
    <property type="entry name" value="CYSTEINE-RICH RLK (RECEPTOR-LIKE PROTEIN KINASE) 8"/>
    <property type="match status" value="1"/>
</dbReference>
<reference evidence="2 3" key="1">
    <citation type="submission" date="2019-08" db="EMBL/GenBank/DDBJ databases">
        <title>Draft genome sequences of two oriental melons (Cucumis melo L. var makuwa).</title>
        <authorList>
            <person name="Kwon S.-Y."/>
        </authorList>
    </citation>
    <scope>NUCLEOTIDE SEQUENCE [LARGE SCALE GENOMIC DNA]</scope>
    <source>
        <strain evidence="3">cv. SW 3</strain>
        <tissue evidence="2">Leaf</tissue>
    </source>
</reference>
<proteinExistence type="predicted"/>
<dbReference type="CDD" id="cd09272">
    <property type="entry name" value="RNase_HI_RT_Ty1"/>
    <property type="match status" value="1"/>
</dbReference>
<name>A0A5A7UDW1_CUCMM</name>
<dbReference type="PANTHER" id="PTHR11439">
    <property type="entry name" value="GAG-POL-RELATED RETROTRANSPOSON"/>
    <property type="match status" value="1"/>
</dbReference>
<comment type="caution">
    <text evidence="2">The sequence shown here is derived from an EMBL/GenBank/DDBJ whole genome shotgun (WGS) entry which is preliminary data.</text>
</comment>